<dbReference type="Pfam" id="PF12002">
    <property type="entry name" value="MgsA_C"/>
    <property type="match status" value="1"/>
</dbReference>
<keyword evidence="4" id="KW-0235">DNA replication</keyword>
<keyword evidence="5" id="KW-0547">Nucleotide-binding</keyword>
<dbReference type="GO" id="GO:0003677">
    <property type="term" value="F:DNA binding"/>
    <property type="evidence" value="ECO:0007669"/>
    <property type="project" value="InterPro"/>
</dbReference>
<dbReference type="FunFam" id="1.20.272.10:FF:000001">
    <property type="entry name" value="Putative AAA family ATPase"/>
    <property type="match status" value="1"/>
</dbReference>
<evidence type="ECO:0000256" key="2">
    <source>
        <dbReference type="ARBA" id="ARBA00008959"/>
    </source>
</evidence>
<dbReference type="GO" id="GO:0006261">
    <property type="term" value="P:DNA-templated DNA replication"/>
    <property type="evidence" value="ECO:0007669"/>
    <property type="project" value="TreeGrafter"/>
</dbReference>
<feature type="domain" description="AAA+ ATPase" evidence="7">
    <location>
        <begin position="70"/>
        <end position="187"/>
    </location>
</feature>
<evidence type="ECO:0000313" key="8">
    <source>
        <dbReference type="EMBL" id="AKT36447.1"/>
    </source>
</evidence>
<dbReference type="Gene3D" id="1.10.3710.10">
    <property type="entry name" value="DNA polymerase III clamp loader subunits, C-terminal domain"/>
    <property type="match status" value="1"/>
</dbReference>
<dbReference type="InterPro" id="IPR003593">
    <property type="entry name" value="AAA+_ATPase"/>
</dbReference>
<dbReference type="Gene3D" id="1.10.8.60">
    <property type="match status" value="1"/>
</dbReference>
<dbReference type="PANTHER" id="PTHR13779:SF7">
    <property type="entry name" value="ATPASE WRNIP1"/>
    <property type="match status" value="1"/>
</dbReference>
<dbReference type="KEGG" id="ccro:CMC5_005600"/>
<keyword evidence="6" id="KW-0067">ATP-binding</keyword>
<dbReference type="InterPro" id="IPR021886">
    <property type="entry name" value="MgsA_C"/>
</dbReference>
<dbReference type="InterPro" id="IPR051314">
    <property type="entry name" value="AAA_ATPase_RarA/MGS1/WRNIP1"/>
</dbReference>
<dbReference type="InterPro" id="IPR003959">
    <property type="entry name" value="ATPase_AAA_core"/>
</dbReference>
<proteinExistence type="inferred from homology"/>
<dbReference type="Pfam" id="PF00004">
    <property type="entry name" value="AAA"/>
    <property type="match status" value="1"/>
</dbReference>
<dbReference type="AlphaFoldDB" id="A0A0K1E6X1"/>
<gene>
    <name evidence="8" type="ORF">CMC5_005600</name>
</gene>
<dbReference type="SMART" id="SM00382">
    <property type="entry name" value="AAA"/>
    <property type="match status" value="1"/>
</dbReference>
<dbReference type="CDD" id="cd00009">
    <property type="entry name" value="AAA"/>
    <property type="match status" value="1"/>
</dbReference>
<dbReference type="Gene3D" id="1.20.272.10">
    <property type="match status" value="1"/>
</dbReference>
<dbReference type="EMBL" id="CP012159">
    <property type="protein sequence ID" value="AKT36447.1"/>
    <property type="molecule type" value="Genomic_DNA"/>
</dbReference>
<name>A0A0K1E6X1_CHOCO</name>
<dbReference type="SUPFAM" id="SSF48019">
    <property type="entry name" value="post-AAA+ oligomerization domain-like"/>
    <property type="match status" value="1"/>
</dbReference>
<organism evidence="8 9">
    <name type="scientific">Chondromyces crocatus</name>
    <dbReference type="NCBI Taxonomy" id="52"/>
    <lineage>
        <taxon>Bacteria</taxon>
        <taxon>Pseudomonadati</taxon>
        <taxon>Myxococcota</taxon>
        <taxon>Polyangia</taxon>
        <taxon>Polyangiales</taxon>
        <taxon>Polyangiaceae</taxon>
        <taxon>Chondromyces</taxon>
    </lineage>
</organism>
<comment type="function">
    <text evidence="1">DNA-dependent ATPase that plays important roles in cellular responses to stalled DNA replication processes.</text>
</comment>
<dbReference type="GO" id="GO:0000731">
    <property type="term" value="P:DNA synthesis involved in DNA repair"/>
    <property type="evidence" value="ECO:0007669"/>
    <property type="project" value="TreeGrafter"/>
</dbReference>
<dbReference type="Pfam" id="PF16193">
    <property type="entry name" value="AAA_assoc_2"/>
    <property type="match status" value="1"/>
</dbReference>
<accession>A0A0K1E6X1</accession>
<dbReference type="GO" id="GO:0017116">
    <property type="term" value="F:single-stranded DNA helicase activity"/>
    <property type="evidence" value="ECO:0007669"/>
    <property type="project" value="TreeGrafter"/>
</dbReference>
<dbReference type="STRING" id="52.CMC5_005600"/>
<dbReference type="GO" id="GO:0008047">
    <property type="term" value="F:enzyme activator activity"/>
    <property type="evidence" value="ECO:0007669"/>
    <property type="project" value="TreeGrafter"/>
</dbReference>
<keyword evidence="9" id="KW-1185">Reference proteome</keyword>
<dbReference type="PANTHER" id="PTHR13779">
    <property type="entry name" value="WERNER HELICASE-INTERACTING PROTEIN 1 FAMILY MEMBER"/>
    <property type="match status" value="1"/>
</dbReference>
<dbReference type="InterPro" id="IPR027417">
    <property type="entry name" value="P-loop_NTPase"/>
</dbReference>
<evidence type="ECO:0000313" key="9">
    <source>
        <dbReference type="Proteomes" id="UP000067626"/>
    </source>
</evidence>
<sequence>MNPMRGRRSGGGSGRQGPTLFEAAAQRDPALKATMPLAERSRPHALGDMLGQEHLLGEGKLLARAIAADRVPSMILWGPPGSGKTTLARVVAGATKARFVPFNAVLGGVPELRGILEEAREARGYEGKRTILFVDEIHRFNRAQQDAFLPHVEDGTITLIGATTENPSFAVNAPLLSRCKVFRLQPLGAEQLVELLRRALSAPEGLNGAVEADEDALSAVAALAQGDARRALTTLEIVADEASRMGTSRITRDLVAGTTEQKTLLYDKSGEEHYNVISAFIKSMRGSDPDAAIYWLMRMVEAGDDPLFLLRRMIIFASEDVGNADPKALEVAVAADAAFRRLGMPEGMYPMAQAALYLATAPKSNACTVAWQAAQSAVKDKGALPVPMKLRNAVTALMRKEGYGQGYRYAHDEPDAVVEGETYLPEELSGERFYEPSGRGYERSVAERLARLRGGGSG</sequence>
<dbReference type="SUPFAM" id="SSF52540">
    <property type="entry name" value="P-loop containing nucleoside triphosphate hydrolases"/>
    <property type="match status" value="1"/>
</dbReference>
<dbReference type="Gene3D" id="3.40.50.300">
    <property type="entry name" value="P-loop containing nucleotide triphosphate hydrolases"/>
    <property type="match status" value="1"/>
</dbReference>
<evidence type="ECO:0000256" key="6">
    <source>
        <dbReference type="ARBA" id="ARBA00022840"/>
    </source>
</evidence>
<evidence type="ECO:0000256" key="4">
    <source>
        <dbReference type="ARBA" id="ARBA00022705"/>
    </source>
</evidence>
<dbReference type="GO" id="GO:0016887">
    <property type="term" value="F:ATP hydrolysis activity"/>
    <property type="evidence" value="ECO:0007669"/>
    <property type="project" value="InterPro"/>
</dbReference>
<comment type="similarity">
    <text evidence="2">Belongs to the AAA ATPase family. RarA/MGS1/WRNIP1 subfamily.</text>
</comment>
<evidence type="ECO:0000256" key="5">
    <source>
        <dbReference type="ARBA" id="ARBA00022741"/>
    </source>
</evidence>
<dbReference type="GO" id="GO:0005524">
    <property type="term" value="F:ATP binding"/>
    <property type="evidence" value="ECO:0007669"/>
    <property type="project" value="UniProtKB-KW"/>
</dbReference>
<dbReference type="Proteomes" id="UP000067626">
    <property type="component" value="Chromosome"/>
</dbReference>
<dbReference type="InterPro" id="IPR032423">
    <property type="entry name" value="AAA_assoc_2"/>
</dbReference>
<dbReference type="FunFam" id="3.40.50.300:FF:000137">
    <property type="entry name" value="Replication-associated recombination protein A"/>
    <property type="match status" value="1"/>
</dbReference>
<dbReference type="CDD" id="cd18139">
    <property type="entry name" value="HLD_clamp_RarA"/>
    <property type="match status" value="1"/>
</dbReference>
<reference evidence="8 9" key="1">
    <citation type="submission" date="2015-07" db="EMBL/GenBank/DDBJ databases">
        <title>Genome analysis of myxobacterium Chondromyces crocatus Cm c5 reveals a high potential for natural compound synthesis and the genetic basis for the loss of fruiting body formation.</title>
        <authorList>
            <person name="Zaburannyi N."/>
            <person name="Bunk B."/>
            <person name="Maier J."/>
            <person name="Overmann J."/>
            <person name="Mueller R."/>
        </authorList>
    </citation>
    <scope>NUCLEOTIDE SEQUENCE [LARGE SCALE GENOMIC DNA]</scope>
    <source>
        <strain evidence="8 9">Cm c5</strain>
    </source>
</reference>
<dbReference type="InterPro" id="IPR008921">
    <property type="entry name" value="DNA_pol3_clamp-load_cplx_C"/>
</dbReference>
<protein>
    <recommendedName>
        <fullName evidence="3">Replication-associated recombination protein A</fullName>
    </recommendedName>
</protein>
<dbReference type="PATRIC" id="fig|52.7.peg.600"/>
<evidence type="ECO:0000259" key="7">
    <source>
        <dbReference type="SMART" id="SM00382"/>
    </source>
</evidence>
<evidence type="ECO:0000256" key="1">
    <source>
        <dbReference type="ARBA" id="ARBA00002393"/>
    </source>
</evidence>
<evidence type="ECO:0000256" key="3">
    <source>
        <dbReference type="ARBA" id="ARBA00020776"/>
    </source>
</evidence>